<evidence type="ECO:0000313" key="4">
    <source>
        <dbReference type="EMBL" id="GFC74689.1"/>
    </source>
</evidence>
<feature type="non-terminal residue" evidence="4">
    <location>
        <position position="1"/>
    </location>
</feature>
<dbReference type="Pfam" id="PF03514">
    <property type="entry name" value="GRAS"/>
    <property type="match status" value="1"/>
</dbReference>
<evidence type="ECO:0000256" key="3">
    <source>
        <dbReference type="PROSITE-ProRule" id="PRU01191"/>
    </source>
</evidence>
<evidence type="ECO:0000256" key="1">
    <source>
        <dbReference type="ARBA" id="ARBA00023015"/>
    </source>
</evidence>
<accession>A0A699QXH1</accession>
<organism evidence="4">
    <name type="scientific">Tanacetum cinerariifolium</name>
    <name type="common">Dalmatian daisy</name>
    <name type="synonym">Chrysanthemum cinerariifolium</name>
    <dbReference type="NCBI Taxonomy" id="118510"/>
    <lineage>
        <taxon>Eukaryota</taxon>
        <taxon>Viridiplantae</taxon>
        <taxon>Streptophyta</taxon>
        <taxon>Embryophyta</taxon>
        <taxon>Tracheophyta</taxon>
        <taxon>Spermatophyta</taxon>
        <taxon>Magnoliopsida</taxon>
        <taxon>eudicotyledons</taxon>
        <taxon>Gunneridae</taxon>
        <taxon>Pentapetalae</taxon>
        <taxon>asterids</taxon>
        <taxon>campanulids</taxon>
        <taxon>Asterales</taxon>
        <taxon>Asteraceae</taxon>
        <taxon>Asteroideae</taxon>
        <taxon>Anthemideae</taxon>
        <taxon>Anthemidinae</taxon>
        <taxon>Tanacetum</taxon>
    </lineage>
</organism>
<keyword evidence="1" id="KW-0805">Transcription regulation</keyword>
<comment type="caution">
    <text evidence="4">The sequence shown here is derived from an EMBL/GenBank/DDBJ whole genome shotgun (WGS) entry which is preliminary data.</text>
</comment>
<dbReference type="EMBL" id="BKCJ011048457">
    <property type="protein sequence ID" value="GFC74689.1"/>
    <property type="molecule type" value="Genomic_DNA"/>
</dbReference>
<proteinExistence type="inferred from homology"/>
<dbReference type="InterPro" id="IPR005202">
    <property type="entry name" value="TF_GRAS"/>
</dbReference>
<evidence type="ECO:0000256" key="2">
    <source>
        <dbReference type="ARBA" id="ARBA00023163"/>
    </source>
</evidence>
<gene>
    <name evidence="4" type="ORF">Tci_846659</name>
</gene>
<sequence>VSDCAADDYLNRKVLESVFYGQPIRNIVAVEGDERTGRHVTISVWRAFFARFGMLEVKLSDDGKMYPSSLFLPESLYNVTLSVDLRMERCTRLLCFCLKVCIM</sequence>
<comment type="caution">
    <text evidence="3">Lacks conserved residue(s) required for the propagation of feature annotation.</text>
</comment>
<dbReference type="AlphaFoldDB" id="A0A699QXH1"/>
<feature type="region of interest" description="SAW" evidence="3">
    <location>
        <begin position="29"/>
        <end position="103"/>
    </location>
</feature>
<comment type="similarity">
    <text evidence="3">Belongs to the GRAS family.</text>
</comment>
<protein>
    <submittedName>
        <fullName evidence="4">Uncharacterized protein</fullName>
    </submittedName>
</protein>
<keyword evidence="2" id="KW-0804">Transcription</keyword>
<name>A0A699QXH1_TANCI</name>
<dbReference type="PROSITE" id="PS50985">
    <property type="entry name" value="GRAS"/>
    <property type="match status" value="1"/>
</dbReference>
<reference evidence="4" key="1">
    <citation type="journal article" date="2019" name="Sci. Rep.">
        <title>Draft genome of Tanacetum cinerariifolium, the natural source of mosquito coil.</title>
        <authorList>
            <person name="Yamashiro T."/>
            <person name="Shiraishi A."/>
            <person name="Satake H."/>
            <person name="Nakayama K."/>
        </authorList>
    </citation>
    <scope>NUCLEOTIDE SEQUENCE</scope>
</reference>